<dbReference type="KEGG" id="tdu:QJT80_00870"/>
<dbReference type="Pfam" id="PF00656">
    <property type="entry name" value="Peptidase_C14"/>
    <property type="match status" value="1"/>
</dbReference>
<dbReference type="Gene3D" id="3.40.50.1460">
    <property type="match status" value="1"/>
</dbReference>
<evidence type="ECO:0000259" key="1">
    <source>
        <dbReference type="Pfam" id="PF00656"/>
    </source>
</evidence>
<feature type="domain" description="Peptidase C14 caspase" evidence="1">
    <location>
        <begin position="2"/>
        <end position="223"/>
    </location>
</feature>
<dbReference type="InterPro" id="IPR029030">
    <property type="entry name" value="Caspase-like_dom_sf"/>
</dbReference>
<evidence type="ECO:0000313" key="2">
    <source>
        <dbReference type="EMBL" id="WGZ91036.1"/>
    </source>
</evidence>
<name>A0AA95KFM0_9GAMM</name>
<dbReference type="GO" id="GO:0006508">
    <property type="term" value="P:proteolysis"/>
    <property type="evidence" value="ECO:0007669"/>
    <property type="project" value="InterPro"/>
</dbReference>
<dbReference type="Proteomes" id="UP001300672">
    <property type="component" value="Chromosome"/>
</dbReference>
<dbReference type="GO" id="GO:0004197">
    <property type="term" value="F:cysteine-type endopeptidase activity"/>
    <property type="evidence" value="ECO:0007669"/>
    <property type="project" value="InterPro"/>
</dbReference>
<organism evidence="2">
    <name type="scientific">Candidatus Thiocaldithrix dubininis</name>
    <dbReference type="NCBI Taxonomy" id="3080823"/>
    <lineage>
        <taxon>Bacteria</taxon>
        <taxon>Pseudomonadati</taxon>
        <taxon>Pseudomonadota</taxon>
        <taxon>Gammaproteobacteria</taxon>
        <taxon>Thiotrichales</taxon>
        <taxon>Thiotrichaceae</taxon>
        <taxon>Candidatus Thiocaldithrix</taxon>
    </lineage>
</organism>
<reference evidence="2" key="2">
    <citation type="submission" date="2023-04" db="EMBL/GenBank/DDBJ databases">
        <authorList>
            <person name="Beletskiy A.V."/>
            <person name="Mardanov A.V."/>
            <person name="Ravin N.V."/>
        </authorList>
    </citation>
    <scope>NUCLEOTIDE SEQUENCE</scope>
    <source>
        <strain evidence="2">GKL-01</strain>
    </source>
</reference>
<accession>A0AA95KFM0</accession>
<protein>
    <submittedName>
        <fullName evidence="2">Caspase family protein</fullName>
    </submittedName>
</protein>
<sequence length="502" mass="58389">MNLAIIIGVEKYDSSQFKDLPACHNDAETFNKVIKSVKEFDDILYLNSNERGQTTKGKISKFIEKYKDKPIDEFLFYFSGHGERDVSDLFYLMSDYEQSKKETTGLRNSELDGMIRSLSPNLCIKIIDSCFSGTQYIKSEYNEGDFFKKSAEKNKLNNLYFWFSSEEDKESLAGSEFSKFTESIFTAILEYKGDVRYLDISAYVADDLSSNTNQKPFFVSQANNTELFGHITEETHQIILDAFGLPEESNTENKSNNAENDNILLNLVKSKHKEVCFKKERLDEFLLNFKEIFNSNDNWPNELKDLYKIGDADKITSNITPNSKGVGTWLEKNKEKGFFLRPQYKTDQYKTEEYVKKPLKPSNIATPRGYRDSIMGLGFLGGYHNDDDYKLVEVSKTRQVIDGFQYFDEEKNIIRLKLEPKFEILNFVEIYIIPIYSNSKFIFNYSYEKNIQLSWNYHSDAKCEDWKILDININLQESAKLAATHIINEISQWLLADIKKNF</sequence>
<dbReference type="InterPro" id="IPR011600">
    <property type="entry name" value="Pept_C14_caspase"/>
</dbReference>
<reference evidence="2" key="1">
    <citation type="journal article" date="2023" name="Int. J. Mol. Sci.">
        <title>Metagenomics Revealed a New Genus 'Candidatus Thiocaldithrix dubininis' gen. nov., sp. nov. and a New Species 'Candidatus Thiothrix putei' sp. nov. in the Family Thiotrichaceae, Some Members of Which Have Traits of Both Na+- and H+-Motive Energetics.</title>
        <authorList>
            <person name="Ravin N.V."/>
            <person name="Muntyan M.S."/>
            <person name="Smolyakov D.D."/>
            <person name="Rudenko T.S."/>
            <person name="Beletsky A.V."/>
            <person name="Mardanov A.V."/>
            <person name="Grabovich M.Y."/>
        </authorList>
    </citation>
    <scope>NUCLEOTIDE SEQUENCE</scope>
    <source>
        <strain evidence="2">GKL-01</strain>
    </source>
</reference>
<dbReference type="AlphaFoldDB" id="A0AA95KFM0"/>
<dbReference type="EMBL" id="CP124755">
    <property type="protein sequence ID" value="WGZ91036.1"/>
    <property type="molecule type" value="Genomic_DNA"/>
</dbReference>
<proteinExistence type="predicted"/>
<gene>
    <name evidence="2" type="ORF">QJT80_00870</name>
</gene>
<dbReference type="SUPFAM" id="SSF52129">
    <property type="entry name" value="Caspase-like"/>
    <property type="match status" value="1"/>
</dbReference>